<dbReference type="OrthoDB" id="8478851at2"/>
<dbReference type="RefSeq" id="WP_142493108.1">
    <property type="nucleotide sequence ID" value="NZ_FXTO01000009.1"/>
</dbReference>
<feature type="DNA-binding region" description="H-T-H motif" evidence="4">
    <location>
        <begin position="43"/>
        <end position="62"/>
    </location>
</feature>
<evidence type="ECO:0000313" key="7">
    <source>
        <dbReference type="Proteomes" id="UP000316030"/>
    </source>
</evidence>
<dbReference type="InterPro" id="IPR001647">
    <property type="entry name" value="HTH_TetR"/>
</dbReference>
<organism evidence="6 7">
    <name type="scientific">Thalassovita litoralis</name>
    <dbReference type="NCBI Taxonomy" id="1010611"/>
    <lineage>
        <taxon>Bacteria</taxon>
        <taxon>Pseudomonadati</taxon>
        <taxon>Pseudomonadota</taxon>
        <taxon>Alphaproteobacteria</taxon>
        <taxon>Rhodobacterales</taxon>
        <taxon>Roseobacteraceae</taxon>
        <taxon>Thalassovita</taxon>
    </lineage>
</organism>
<evidence type="ECO:0000256" key="4">
    <source>
        <dbReference type="PROSITE-ProRule" id="PRU00335"/>
    </source>
</evidence>
<dbReference type="Gene3D" id="1.10.357.10">
    <property type="entry name" value="Tetracycline Repressor, domain 2"/>
    <property type="match status" value="1"/>
</dbReference>
<evidence type="ECO:0000256" key="1">
    <source>
        <dbReference type="ARBA" id="ARBA00023015"/>
    </source>
</evidence>
<name>A0A521D6B9_9RHOB</name>
<dbReference type="PRINTS" id="PR00455">
    <property type="entry name" value="HTHTETR"/>
</dbReference>
<dbReference type="GO" id="GO:0003677">
    <property type="term" value="F:DNA binding"/>
    <property type="evidence" value="ECO:0007669"/>
    <property type="project" value="UniProtKB-UniRule"/>
</dbReference>
<dbReference type="PROSITE" id="PS50977">
    <property type="entry name" value="HTH_TETR_2"/>
    <property type="match status" value="1"/>
</dbReference>
<dbReference type="Proteomes" id="UP000316030">
    <property type="component" value="Unassembled WGS sequence"/>
</dbReference>
<dbReference type="InterPro" id="IPR009057">
    <property type="entry name" value="Homeodomain-like_sf"/>
</dbReference>
<keyword evidence="3" id="KW-0804">Transcription</keyword>
<dbReference type="SUPFAM" id="SSF46689">
    <property type="entry name" value="Homeodomain-like"/>
    <property type="match status" value="1"/>
</dbReference>
<dbReference type="EMBL" id="FXTO01000009">
    <property type="protein sequence ID" value="SMO67227.1"/>
    <property type="molecule type" value="Genomic_DNA"/>
</dbReference>
<dbReference type="AlphaFoldDB" id="A0A521D6B9"/>
<keyword evidence="7" id="KW-1185">Reference proteome</keyword>
<dbReference type="Pfam" id="PF00440">
    <property type="entry name" value="TetR_N"/>
    <property type="match status" value="1"/>
</dbReference>
<protein>
    <submittedName>
        <fullName evidence="6">Transcriptional regulator, TetR family</fullName>
    </submittedName>
</protein>
<evidence type="ECO:0000256" key="3">
    <source>
        <dbReference type="ARBA" id="ARBA00023163"/>
    </source>
</evidence>
<evidence type="ECO:0000256" key="2">
    <source>
        <dbReference type="ARBA" id="ARBA00023125"/>
    </source>
</evidence>
<dbReference type="PANTHER" id="PTHR47506">
    <property type="entry name" value="TRANSCRIPTIONAL REGULATORY PROTEIN"/>
    <property type="match status" value="1"/>
</dbReference>
<evidence type="ECO:0000313" key="6">
    <source>
        <dbReference type="EMBL" id="SMO67227.1"/>
    </source>
</evidence>
<reference evidence="6 7" key="1">
    <citation type="submission" date="2017-05" db="EMBL/GenBank/DDBJ databases">
        <authorList>
            <person name="Varghese N."/>
            <person name="Submissions S."/>
        </authorList>
    </citation>
    <scope>NUCLEOTIDE SEQUENCE [LARGE SCALE GENOMIC DNA]</scope>
    <source>
        <strain evidence="6 7">DSM 29506</strain>
    </source>
</reference>
<keyword evidence="2 4" id="KW-0238">DNA-binding</keyword>
<gene>
    <name evidence="6" type="ORF">SAMN06265173_10946</name>
</gene>
<keyword evidence="1" id="KW-0805">Transcription regulation</keyword>
<sequence length="227" mass="24543">MTNSAAQTIAKPRKRSKRGIEAEQKLLEAANTVFWTNGFAGCTIAQIIEESGLSVGSFYHQFSDKRELLDRAKQNVLADFRKSMGNFDLSRAGNETLFQLFHALTMSGRDLIASNRGFYRAISEIAQNQAEGFGDLRIIGATVIAGVGNAIDEYADQLVTPPSRETVAHAVQLMTMCVLQTELGMGPQFPTDVDEFANVIARAACGVLGYQGPTDIVPPATPQGAIQ</sequence>
<accession>A0A521D6B9</accession>
<evidence type="ECO:0000259" key="5">
    <source>
        <dbReference type="PROSITE" id="PS50977"/>
    </source>
</evidence>
<feature type="domain" description="HTH tetR-type" evidence="5">
    <location>
        <begin position="20"/>
        <end position="80"/>
    </location>
</feature>
<proteinExistence type="predicted"/>
<dbReference type="PANTHER" id="PTHR47506:SF1">
    <property type="entry name" value="HTH-TYPE TRANSCRIPTIONAL REGULATOR YJDC"/>
    <property type="match status" value="1"/>
</dbReference>